<dbReference type="InParanoid" id="G2Y540"/>
<gene>
    <name evidence="1" type="ORF">BofuT4_P037600.1</name>
</gene>
<dbReference type="EMBL" id="FQ790287">
    <property type="protein sequence ID" value="CCD47780.1"/>
    <property type="molecule type" value="Genomic_DNA"/>
</dbReference>
<protein>
    <submittedName>
        <fullName evidence="1">Uncharacterized protein</fullName>
    </submittedName>
</protein>
<evidence type="ECO:0000313" key="1">
    <source>
        <dbReference type="EMBL" id="CCD47780.1"/>
    </source>
</evidence>
<name>G2Y540_BOTF4</name>
<dbReference type="AlphaFoldDB" id="G2Y540"/>
<sequence length="111" mass="12732">MPRFPGWYLSPQSHILILHSINRRGERHQQIKQQRKLRLRQSAKSCFNGSMRSVDSINNDGKCISIHHHRHRHHNGHLADTVLSTDQPFYPACSSFAPPTPTVIETGGKKF</sequence>
<reference evidence="2" key="1">
    <citation type="journal article" date="2011" name="PLoS Genet.">
        <title>Genomic analysis of the necrotrophic fungal pathogens Sclerotinia sclerotiorum and Botrytis cinerea.</title>
        <authorList>
            <person name="Amselem J."/>
            <person name="Cuomo C.A."/>
            <person name="van Kan J.A."/>
            <person name="Viaud M."/>
            <person name="Benito E.P."/>
            <person name="Couloux A."/>
            <person name="Coutinho P.M."/>
            <person name="de Vries R.P."/>
            <person name="Dyer P.S."/>
            <person name="Fillinger S."/>
            <person name="Fournier E."/>
            <person name="Gout L."/>
            <person name="Hahn M."/>
            <person name="Kohn L."/>
            <person name="Lapalu N."/>
            <person name="Plummer K.M."/>
            <person name="Pradier J.M."/>
            <person name="Quevillon E."/>
            <person name="Sharon A."/>
            <person name="Simon A."/>
            <person name="ten Have A."/>
            <person name="Tudzynski B."/>
            <person name="Tudzynski P."/>
            <person name="Wincker P."/>
            <person name="Andrew M."/>
            <person name="Anthouard V."/>
            <person name="Beever R.E."/>
            <person name="Beffa R."/>
            <person name="Benoit I."/>
            <person name="Bouzid O."/>
            <person name="Brault B."/>
            <person name="Chen Z."/>
            <person name="Choquer M."/>
            <person name="Collemare J."/>
            <person name="Cotton P."/>
            <person name="Danchin E.G."/>
            <person name="Da Silva C."/>
            <person name="Gautier A."/>
            <person name="Giraud C."/>
            <person name="Giraud T."/>
            <person name="Gonzalez C."/>
            <person name="Grossetete S."/>
            <person name="Guldener U."/>
            <person name="Henrissat B."/>
            <person name="Howlett B.J."/>
            <person name="Kodira C."/>
            <person name="Kretschmer M."/>
            <person name="Lappartient A."/>
            <person name="Leroch M."/>
            <person name="Levis C."/>
            <person name="Mauceli E."/>
            <person name="Neuveglise C."/>
            <person name="Oeser B."/>
            <person name="Pearson M."/>
            <person name="Poulain J."/>
            <person name="Poussereau N."/>
            <person name="Quesneville H."/>
            <person name="Rascle C."/>
            <person name="Schumacher J."/>
            <person name="Segurens B."/>
            <person name="Sexton A."/>
            <person name="Silva E."/>
            <person name="Sirven C."/>
            <person name="Soanes D.M."/>
            <person name="Talbot N.J."/>
            <person name="Templeton M."/>
            <person name="Yandava C."/>
            <person name="Yarden O."/>
            <person name="Zeng Q."/>
            <person name="Rollins J.A."/>
            <person name="Lebrun M.H."/>
            <person name="Dickman M."/>
        </authorList>
    </citation>
    <scope>NUCLEOTIDE SEQUENCE [LARGE SCALE GENOMIC DNA]</scope>
    <source>
        <strain evidence="2">T4</strain>
    </source>
</reference>
<evidence type="ECO:0000313" key="2">
    <source>
        <dbReference type="Proteomes" id="UP000008177"/>
    </source>
</evidence>
<proteinExistence type="predicted"/>
<organism evidence="1 2">
    <name type="scientific">Botryotinia fuckeliana (strain T4)</name>
    <name type="common">Noble rot fungus</name>
    <name type="synonym">Botrytis cinerea</name>
    <dbReference type="NCBI Taxonomy" id="999810"/>
    <lineage>
        <taxon>Eukaryota</taxon>
        <taxon>Fungi</taxon>
        <taxon>Dikarya</taxon>
        <taxon>Ascomycota</taxon>
        <taxon>Pezizomycotina</taxon>
        <taxon>Leotiomycetes</taxon>
        <taxon>Helotiales</taxon>
        <taxon>Sclerotiniaceae</taxon>
        <taxon>Botrytis</taxon>
    </lineage>
</organism>
<accession>G2Y540</accession>
<dbReference type="HOGENOM" id="CLU_2157993_0_0_1"/>
<dbReference type="Proteomes" id="UP000008177">
    <property type="component" value="Unplaced contigs"/>
</dbReference>